<dbReference type="InterPro" id="IPR010359">
    <property type="entry name" value="IrrE_HExxH"/>
</dbReference>
<dbReference type="EMBL" id="CYXY01000007">
    <property type="protein sequence ID" value="CUM91806.1"/>
    <property type="molecule type" value="Genomic_DNA"/>
</dbReference>
<organism evidence="2 3">
    <name type="scientific">Anaerostipes hadrus</name>
    <dbReference type="NCBI Taxonomy" id="649756"/>
    <lineage>
        <taxon>Bacteria</taxon>
        <taxon>Bacillati</taxon>
        <taxon>Bacillota</taxon>
        <taxon>Clostridia</taxon>
        <taxon>Lachnospirales</taxon>
        <taxon>Lachnospiraceae</taxon>
        <taxon>Anaerostipes</taxon>
    </lineage>
</organism>
<dbReference type="Pfam" id="PF06114">
    <property type="entry name" value="Peptidase_M78"/>
    <property type="match status" value="1"/>
</dbReference>
<accession>A0A173SPA3</accession>
<protein>
    <submittedName>
        <fullName evidence="2">Domain of uncharacterized function (DUF955)</fullName>
    </submittedName>
</protein>
<dbReference type="Proteomes" id="UP000095553">
    <property type="component" value="Unassembled WGS sequence"/>
</dbReference>
<dbReference type="AlphaFoldDB" id="A0A173SPA3"/>
<sequence>MNNAQLMRELKESEEIKQVINHLTQDIIDLYHIQIPIQDIDEAVKMFGGRVEEDREKYCKYCDFISKERDSFAIYISPYYKSERRKMIIAQQLGHLFLHMGYQTNHDLWNHQKEGRFQEKNDPEQARQANSFAFALLMPEKEYRKMIDLNSEGLLVQTKNIAEYFGVSLAAAAQRGRELNILT</sequence>
<evidence type="ECO:0000313" key="2">
    <source>
        <dbReference type="EMBL" id="CUM91806.1"/>
    </source>
</evidence>
<dbReference type="Gene3D" id="1.10.10.2910">
    <property type="match status" value="1"/>
</dbReference>
<dbReference type="RefSeq" id="WP_055072727.1">
    <property type="nucleotide sequence ID" value="NZ_BAABYN010000001.1"/>
</dbReference>
<evidence type="ECO:0000259" key="1">
    <source>
        <dbReference type="Pfam" id="PF06114"/>
    </source>
</evidence>
<proteinExistence type="predicted"/>
<gene>
    <name evidence="2" type="ORF">ERS852571_01365</name>
</gene>
<name>A0A173SPA3_ANAHA</name>
<reference evidence="2 3" key="1">
    <citation type="submission" date="2015-09" db="EMBL/GenBank/DDBJ databases">
        <authorList>
            <consortium name="Pathogen Informatics"/>
        </authorList>
    </citation>
    <scope>NUCLEOTIDE SEQUENCE [LARGE SCALE GENOMIC DNA]</scope>
    <source>
        <strain evidence="2 3">2789STDY5834959</strain>
    </source>
</reference>
<feature type="domain" description="IrrE N-terminal-like" evidence="1">
    <location>
        <begin position="74"/>
        <end position="175"/>
    </location>
</feature>
<evidence type="ECO:0000313" key="3">
    <source>
        <dbReference type="Proteomes" id="UP000095553"/>
    </source>
</evidence>